<dbReference type="GO" id="GO:0016471">
    <property type="term" value="C:vacuolar proton-transporting V-type ATPase complex"/>
    <property type="evidence" value="ECO:0007669"/>
    <property type="project" value="TreeGrafter"/>
</dbReference>
<comment type="similarity">
    <text evidence="2">Belongs to the V-ATPase 116 kDa subunit family.</text>
</comment>
<evidence type="ECO:0000256" key="7">
    <source>
        <dbReference type="ARBA" id="ARBA00023136"/>
    </source>
</evidence>
<sequence>MIVKMSKYAFMVYHKEYDTFLAQLRELGVVHVKENKSILDNAELQDILALRKRINLLMRYFKGLNAATKDVQLAPARELDKKAGLKLLQKIEELQDKKVQLQSVKASLEKDIAYMEIWGDFSWANFNRLKKAGYDITFWTCPTAKYEPKWGDEYNAVLINNFQSVTYFLTITKVGTPIDIDAERPKMPDRGLQKLNARLDLLLQEMKALDAEIKKLAATDYNTLDLFDKNLQNEFNLSNVLVQTDRQAGEKLMLLEGWVPTEKARAMEEALEKDNYFYQAQEIEEGDKVPILLKNGKFAKLYEPITRMFSLPNYGEFDPTPFFAPFFMLFFGLCFGDGGYGLLVMIVCTILKRKVNPDFKPFLSLFQYLGLAALIVGTCTGSFFGIALVDIPAFASVKDYFVSSDNLMTFSIIIGLVQILFGKTIAALKIMSQKGKKYGIAPLAWVFIILALCLVFGLPMLDVQLPEMVKNVFLVIAGLGLLVAFLYNTPGKNIFLNFGTGLWNTYNMASGLLGDTLSYIRLFAIGLTGAILGGVFNSLAVDMTEGMNIVLRVICMLLILLVGHAINIGLCTISSLVHPLRLIFVEYYKNAEFEGGGKAYEPFKKA</sequence>
<feature type="transmembrane region" description="Helical" evidence="9">
    <location>
        <begin position="322"/>
        <end position="351"/>
    </location>
</feature>
<evidence type="ECO:0000256" key="5">
    <source>
        <dbReference type="ARBA" id="ARBA00022989"/>
    </source>
</evidence>
<evidence type="ECO:0000256" key="2">
    <source>
        <dbReference type="ARBA" id="ARBA00009904"/>
    </source>
</evidence>
<organism evidence="10 11">
    <name type="scientific">Parabacteroides gordonii MS-1 = DSM 23371</name>
    <dbReference type="NCBI Taxonomy" id="1203610"/>
    <lineage>
        <taxon>Bacteria</taxon>
        <taxon>Pseudomonadati</taxon>
        <taxon>Bacteroidota</taxon>
        <taxon>Bacteroidia</taxon>
        <taxon>Bacteroidales</taxon>
        <taxon>Tannerellaceae</taxon>
        <taxon>Parabacteroides</taxon>
    </lineage>
</organism>
<feature type="transmembrane region" description="Helical" evidence="9">
    <location>
        <begin position="519"/>
        <end position="541"/>
    </location>
</feature>
<dbReference type="GO" id="GO:0033179">
    <property type="term" value="C:proton-transporting V-type ATPase, V0 domain"/>
    <property type="evidence" value="ECO:0007669"/>
    <property type="project" value="InterPro"/>
</dbReference>
<keyword evidence="8" id="KW-0175">Coiled coil</keyword>
<dbReference type="Pfam" id="PF01496">
    <property type="entry name" value="V_ATPase_I"/>
    <property type="match status" value="1"/>
</dbReference>
<evidence type="ECO:0000256" key="6">
    <source>
        <dbReference type="ARBA" id="ARBA00023065"/>
    </source>
</evidence>
<feature type="transmembrane region" description="Helical" evidence="9">
    <location>
        <begin position="471"/>
        <end position="487"/>
    </location>
</feature>
<dbReference type="GO" id="GO:0007035">
    <property type="term" value="P:vacuolar acidification"/>
    <property type="evidence" value="ECO:0007669"/>
    <property type="project" value="TreeGrafter"/>
</dbReference>
<dbReference type="InterPro" id="IPR002490">
    <property type="entry name" value="V-ATPase_116kDa_su"/>
</dbReference>
<accession>A0A0F5IUQ1</accession>
<dbReference type="GO" id="GO:0051117">
    <property type="term" value="F:ATPase binding"/>
    <property type="evidence" value="ECO:0007669"/>
    <property type="project" value="TreeGrafter"/>
</dbReference>
<keyword evidence="11" id="KW-1185">Reference proteome</keyword>
<evidence type="ECO:0000256" key="3">
    <source>
        <dbReference type="ARBA" id="ARBA00022448"/>
    </source>
</evidence>
<comment type="caution">
    <text evidence="10">The sequence shown here is derived from an EMBL/GenBank/DDBJ whole genome shotgun (WGS) entry which is preliminary data.</text>
</comment>
<dbReference type="PANTHER" id="PTHR11629">
    <property type="entry name" value="VACUOLAR PROTON ATPASES"/>
    <property type="match status" value="1"/>
</dbReference>
<feature type="transmembrane region" description="Helical" evidence="9">
    <location>
        <begin position="440"/>
        <end position="459"/>
    </location>
</feature>
<evidence type="ECO:0000256" key="1">
    <source>
        <dbReference type="ARBA" id="ARBA00004141"/>
    </source>
</evidence>
<protein>
    <submittedName>
        <fullName evidence="10">Uncharacterized protein</fullName>
    </submittedName>
</protein>
<feature type="coiled-coil region" evidence="8">
    <location>
        <begin position="192"/>
        <end position="219"/>
    </location>
</feature>
<evidence type="ECO:0000256" key="4">
    <source>
        <dbReference type="ARBA" id="ARBA00022692"/>
    </source>
</evidence>
<dbReference type="AlphaFoldDB" id="A0A0F5IUQ1"/>
<feature type="transmembrane region" description="Helical" evidence="9">
    <location>
        <begin position="553"/>
        <end position="577"/>
    </location>
</feature>
<dbReference type="PATRIC" id="fig|1203610.3.peg.4415"/>
<feature type="transmembrane region" description="Helical" evidence="9">
    <location>
        <begin position="407"/>
        <end position="428"/>
    </location>
</feature>
<evidence type="ECO:0000313" key="11">
    <source>
        <dbReference type="Proteomes" id="UP000033035"/>
    </source>
</evidence>
<reference evidence="10 11" key="1">
    <citation type="submission" date="2013-04" db="EMBL/GenBank/DDBJ databases">
        <title>The Genome Sequence of Parabacteroides gordonii DSM 23371.</title>
        <authorList>
            <consortium name="The Broad Institute Genomics Platform"/>
            <person name="Earl A."/>
            <person name="Ward D."/>
            <person name="Feldgarden M."/>
            <person name="Gevers D."/>
            <person name="Martens E."/>
            <person name="Sakamoto M."/>
            <person name="Benno Y."/>
            <person name="Suzuki N."/>
            <person name="Matsunaga N."/>
            <person name="Koshihara K."/>
            <person name="Seki M."/>
            <person name="Komiya H."/>
            <person name="Walker B."/>
            <person name="Young S."/>
            <person name="Zeng Q."/>
            <person name="Gargeya S."/>
            <person name="Fitzgerald M."/>
            <person name="Haas B."/>
            <person name="Abouelleil A."/>
            <person name="Allen A.W."/>
            <person name="Alvarado L."/>
            <person name="Arachchi H.M."/>
            <person name="Berlin A.M."/>
            <person name="Chapman S.B."/>
            <person name="Gainer-Dewar J."/>
            <person name="Goldberg J."/>
            <person name="Griggs A."/>
            <person name="Gujja S."/>
            <person name="Hansen M."/>
            <person name="Howarth C."/>
            <person name="Imamovic A."/>
            <person name="Ireland A."/>
            <person name="Larimer J."/>
            <person name="McCowan C."/>
            <person name="Murphy C."/>
            <person name="Pearson M."/>
            <person name="Poon T.W."/>
            <person name="Priest M."/>
            <person name="Roberts A."/>
            <person name="Saif S."/>
            <person name="Shea T."/>
            <person name="Sisk P."/>
            <person name="Sykes S."/>
            <person name="Wortman J."/>
            <person name="Nusbaum C."/>
            <person name="Birren B."/>
        </authorList>
    </citation>
    <scope>NUCLEOTIDE SEQUENCE [LARGE SCALE GENOMIC DNA]</scope>
    <source>
        <strain evidence="10 11">MS-1</strain>
    </source>
</reference>
<dbReference type="STRING" id="1203610.HMPREF1536_04338"/>
<comment type="subcellular location">
    <subcellularLocation>
        <location evidence="1">Membrane</location>
        <topology evidence="1">Multi-pass membrane protein</topology>
    </subcellularLocation>
</comment>
<dbReference type="Proteomes" id="UP000033035">
    <property type="component" value="Unassembled WGS sequence"/>
</dbReference>
<evidence type="ECO:0000256" key="9">
    <source>
        <dbReference type="SAM" id="Phobius"/>
    </source>
</evidence>
<keyword evidence="5 9" id="KW-1133">Transmembrane helix</keyword>
<dbReference type="PANTHER" id="PTHR11629:SF63">
    <property type="entry name" value="V-TYPE PROTON ATPASE SUBUNIT A"/>
    <property type="match status" value="1"/>
</dbReference>
<name>A0A0F5IUQ1_9BACT</name>
<evidence type="ECO:0000256" key="8">
    <source>
        <dbReference type="SAM" id="Coils"/>
    </source>
</evidence>
<dbReference type="GO" id="GO:0046961">
    <property type="term" value="F:proton-transporting ATPase activity, rotational mechanism"/>
    <property type="evidence" value="ECO:0007669"/>
    <property type="project" value="InterPro"/>
</dbReference>
<keyword evidence="4 9" id="KW-0812">Transmembrane</keyword>
<dbReference type="RefSeq" id="WP_028729163.1">
    <property type="nucleotide sequence ID" value="NZ_KE386763.1"/>
</dbReference>
<gene>
    <name evidence="10" type="ORF">HMPREF1536_04338</name>
</gene>
<evidence type="ECO:0000313" key="10">
    <source>
        <dbReference type="EMBL" id="KKB49274.1"/>
    </source>
</evidence>
<keyword evidence="3" id="KW-0813">Transport</keyword>
<feature type="transmembrane region" description="Helical" evidence="9">
    <location>
        <begin position="363"/>
        <end position="387"/>
    </location>
</feature>
<proteinExistence type="inferred from homology"/>
<keyword evidence="7 9" id="KW-0472">Membrane</keyword>
<keyword evidence="6" id="KW-0406">Ion transport</keyword>
<dbReference type="EMBL" id="AQHW01000025">
    <property type="protein sequence ID" value="KKB49274.1"/>
    <property type="molecule type" value="Genomic_DNA"/>
</dbReference>
<dbReference type="HOGENOM" id="CLU_025558_1_0_10"/>